<sequence length="229" mass="24039">MRAYLTARGIAPGALPSIPPALRFLTDHPYVKKIGGELVTVHRGPCMIAGVLNPAGEITAVHQTWVDPEPPHGKARIAWQGDALPAKLVRGSKKGGAIRLVTPDDAEALVMGEGIETTLSALAADAVPGAAYWAGVDLGNMAGRAQRGAGLRYAGLPDMSDAEAFVPPPWVRRLIFIQDGDSDPRATRHKLECGLRRAMALRPGLRGQIVQAGQGVDLNDVLAGRGADG</sequence>
<feature type="domain" description="DUF7146" evidence="1">
    <location>
        <begin position="2"/>
        <end position="100"/>
    </location>
</feature>
<dbReference type="Proteomes" id="UP000187059">
    <property type="component" value="Chromosome"/>
</dbReference>
<dbReference type="STRING" id="1250539.Ga0080574_TMP908"/>
<keyword evidence="3" id="KW-1185">Reference proteome</keyword>
<gene>
    <name evidence="2" type="ORF">Ga0080574_TMP908</name>
</gene>
<evidence type="ECO:0000313" key="3">
    <source>
        <dbReference type="Proteomes" id="UP000187059"/>
    </source>
</evidence>
<name>A0A1P8UPA6_9RHOB</name>
<dbReference type="Pfam" id="PF23639">
    <property type="entry name" value="DUF7146"/>
    <property type="match status" value="1"/>
</dbReference>
<accession>A0A1P8UPA6</accession>
<dbReference type="AlphaFoldDB" id="A0A1P8UPA6"/>
<dbReference type="InterPro" id="IPR055570">
    <property type="entry name" value="DUF7146"/>
</dbReference>
<dbReference type="KEGG" id="paby:Ga0080574_TMP908"/>
<dbReference type="EMBL" id="CP015093">
    <property type="protein sequence ID" value="APZ51242.1"/>
    <property type="molecule type" value="Genomic_DNA"/>
</dbReference>
<evidence type="ECO:0000313" key="2">
    <source>
        <dbReference type="EMBL" id="APZ51242.1"/>
    </source>
</evidence>
<proteinExistence type="predicted"/>
<organism evidence="2 3">
    <name type="scientific">Salipiger abyssi</name>
    <dbReference type="NCBI Taxonomy" id="1250539"/>
    <lineage>
        <taxon>Bacteria</taxon>
        <taxon>Pseudomonadati</taxon>
        <taxon>Pseudomonadota</taxon>
        <taxon>Alphaproteobacteria</taxon>
        <taxon>Rhodobacterales</taxon>
        <taxon>Roseobacteraceae</taxon>
        <taxon>Salipiger</taxon>
    </lineage>
</organism>
<evidence type="ECO:0000259" key="1">
    <source>
        <dbReference type="Pfam" id="PF23639"/>
    </source>
</evidence>
<reference evidence="2 3" key="1">
    <citation type="submission" date="2016-04" db="EMBL/GenBank/DDBJ databases">
        <title>Deep-sea bacteria in the southern Pacific.</title>
        <authorList>
            <person name="Tang K."/>
        </authorList>
    </citation>
    <scope>NUCLEOTIDE SEQUENCE [LARGE SCALE GENOMIC DNA]</scope>
    <source>
        <strain evidence="2 3">JLT2014</strain>
    </source>
</reference>
<protein>
    <submittedName>
        <fullName evidence="2">Putative primase</fullName>
    </submittedName>
</protein>